<dbReference type="SUPFAM" id="SSF55781">
    <property type="entry name" value="GAF domain-like"/>
    <property type="match status" value="1"/>
</dbReference>
<dbReference type="InterPro" id="IPR029016">
    <property type="entry name" value="GAF-like_dom_sf"/>
</dbReference>
<dbReference type="RefSeq" id="WP_111169289.1">
    <property type="nucleotide sequence ID" value="NZ_POUA01000180.1"/>
</dbReference>
<evidence type="ECO:0000313" key="9">
    <source>
        <dbReference type="EMBL" id="PZG41117.1"/>
    </source>
</evidence>
<accession>A0A2W2H4D2</accession>
<gene>
    <name evidence="9" type="ORF">C1I98_21780</name>
</gene>
<dbReference type="GO" id="GO:0003677">
    <property type="term" value="F:DNA binding"/>
    <property type="evidence" value="ECO:0007669"/>
    <property type="project" value="UniProtKB-KW"/>
</dbReference>
<dbReference type="PANTHER" id="PTHR30136:SF24">
    <property type="entry name" value="HTH-TYPE TRANSCRIPTIONAL REPRESSOR ALLR"/>
    <property type="match status" value="1"/>
</dbReference>
<evidence type="ECO:0000256" key="4">
    <source>
        <dbReference type="ARBA" id="ARBA00023163"/>
    </source>
</evidence>
<keyword evidence="3" id="KW-0238">DNA-binding</keyword>
<keyword evidence="2" id="KW-0805">Transcription regulation</keyword>
<dbReference type="InterPro" id="IPR036390">
    <property type="entry name" value="WH_DNA-bd_sf"/>
</dbReference>
<evidence type="ECO:0000259" key="7">
    <source>
        <dbReference type="PROSITE" id="PS51077"/>
    </source>
</evidence>
<evidence type="ECO:0000256" key="3">
    <source>
        <dbReference type="ARBA" id="ARBA00023125"/>
    </source>
</evidence>
<dbReference type="Proteomes" id="UP000248544">
    <property type="component" value="Unassembled WGS sequence"/>
</dbReference>
<evidence type="ECO:0000256" key="5">
    <source>
        <dbReference type="ARBA" id="ARBA00058938"/>
    </source>
</evidence>
<proteinExistence type="predicted"/>
<dbReference type="FunFam" id="1.10.10.10:FF:000056">
    <property type="entry name" value="IclR family transcriptional regulator"/>
    <property type="match status" value="1"/>
</dbReference>
<dbReference type="Pfam" id="PF09339">
    <property type="entry name" value="HTH_IclR"/>
    <property type="match status" value="1"/>
</dbReference>
<dbReference type="InterPro" id="IPR005471">
    <property type="entry name" value="Tscrpt_reg_IclR_N"/>
</dbReference>
<dbReference type="Pfam" id="PF01614">
    <property type="entry name" value="IclR_C"/>
    <property type="match status" value="1"/>
</dbReference>
<name>A0A2W2H4D2_9ACTN</name>
<organism evidence="9 10">
    <name type="scientific">Spongiactinospora gelatinilytica</name>
    <dbReference type="NCBI Taxonomy" id="2666298"/>
    <lineage>
        <taxon>Bacteria</taxon>
        <taxon>Bacillati</taxon>
        <taxon>Actinomycetota</taxon>
        <taxon>Actinomycetes</taxon>
        <taxon>Streptosporangiales</taxon>
        <taxon>Streptosporangiaceae</taxon>
        <taxon>Spongiactinospora</taxon>
    </lineage>
</organism>
<dbReference type="InterPro" id="IPR050707">
    <property type="entry name" value="HTH_MetabolicPath_Reg"/>
</dbReference>
<evidence type="ECO:0000256" key="6">
    <source>
        <dbReference type="ARBA" id="ARBA00070406"/>
    </source>
</evidence>
<evidence type="ECO:0000313" key="10">
    <source>
        <dbReference type="Proteomes" id="UP000248544"/>
    </source>
</evidence>
<protein>
    <recommendedName>
        <fullName evidence="6">Glycerol operon regulatory protein</fullName>
    </recommendedName>
</protein>
<dbReference type="SMART" id="SM00346">
    <property type="entry name" value="HTH_ICLR"/>
    <property type="match status" value="1"/>
</dbReference>
<reference evidence="9 10" key="1">
    <citation type="submission" date="2018-01" db="EMBL/GenBank/DDBJ databases">
        <title>Draft genome sequence of Sphaerisporangium sp. 7K107.</title>
        <authorList>
            <person name="Sahin N."/>
            <person name="Saygin H."/>
            <person name="Ay H."/>
        </authorList>
    </citation>
    <scope>NUCLEOTIDE SEQUENCE [LARGE SCALE GENOMIC DNA]</scope>
    <source>
        <strain evidence="9 10">7K107</strain>
    </source>
</reference>
<keyword evidence="4" id="KW-0804">Transcription</keyword>
<dbReference type="PROSITE" id="PS51078">
    <property type="entry name" value="ICLR_ED"/>
    <property type="match status" value="1"/>
</dbReference>
<sequence length="253" mass="27308">MAEAVRVADGFAGIQVVERSFLLLEHLAAAGGSMSLTELTEASGLPATTIHRILRTLVAGGYVRQETSKIYTLGPRMIFIGRVAGAFLGAWARPYLGRLVERVGETANLAAMDADEVVYLAQVASQRHMLRMFVDVGRRVAPHATAEGKVLLAQATDAQIRRLIADRGLPAQTSRTITQEWALMRQIELVREQGYAVDDGEQELGVRSVAVPVPGGPRDLALSVSGPETRLSMPALSELVPILQETAMELGRL</sequence>
<dbReference type="GO" id="GO:0006071">
    <property type="term" value="P:glycerol metabolic process"/>
    <property type="evidence" value="ECO:0007669"/>
    <property type="project" value="UniProtKB-KW"/>
</dbReference>
<feature type="domain" description="HTH iclR-type" evidence="7">
    <location>
        <begin position="14"/>
        <end position="75"/>
    </location>
</feature>
<comment type="caution">
    <text evidence="9">The sequence shown here is derived from an EMBL/GenBank/DDBJ whole genome shotgun (WGS) entry which is preliminary data.</text>
</comment>
<dbReference type="GO" id="GO:0003700">
    <property type="term" value="F:DNA-binding transcription factor activity"/>
    <property type="evidence" value="ECO:0007669"/>
    <property type="project" value="TreeGrafter"/>
</dbReference>
<dbReference type="PROSITE" id="PS51077">
    <property type="entry name" value="HTH_ICLR"/>
    <property type="match status" value="1"/>
</dbReference>
<feature type="domain" description="IclR-ED" evidence="8">
    <location>
        <begin position="76"/>
        <end position="253"/>
    </location>
</feature>
<dbReference type="InterPro" id="IPR014757">
    <property type="entry name" value="Tscrpt_reg_IclR_C"/>
</dbReference>
<evidence type="ECO:0000256" key="2">
    <source>
        <dbReference type="ARBA" id="ARBA00023015"/>
    </source>
</evidence>
<dbReference type="InterPro" id="IPR036388">
    <property type="entry name" value="WH-like_DNA-bd_sf"/>
</dbReference>
<dbReference type="Gene3D" id="1.10.10.10">
    <property type="entry name" value="Winged helix-like DNA-binding domain superfamily/Winged helix DNA-binding domain"/>
    <property type="match status" value="1"/>
</dbReference>
<evidence type="ECO:0000256" key="1">
    <source>
        <dbReference type="ARBA" id="ARBA00022798"/>
    </source>
</evidence>
<keyword evidence="10" id="KW-1185">Reference proteome</keyword>
<dbReference type="GO" id="GO:0045892">
    <property type="term" value="P:negative regulation of DNA-templated transcription"/>
    <property type="evidence" value="ECO:0007669"/>
    <property type="project" value="TreeGrafter"/>
</dbReference>
<dbReference type="AlphaFoldDB" id="A0A2W2H4D2"/>
<comment type="function">
    <text evidence="5">May be an activator protein for the gylABX operon.</text>
</comment>
<dbReference type="Gene3D" id="3.30.450.40">
    <property type="match status" value="1"/>
</dbReference>
<keyword evidence="1" id="KW-0319">Glycerol metabolism</keyword>
<dbReference type="EMBL" id="POUA01000180">
    <property type="protein sequence ID" value="PZG41117.1"/>
    <property type="molecule type" value="Genomic_DNA"/>
</dbReference>
<evidence type="ECO:0000259" key="8">
    <source>
        <dbReference type="PROSITE" id="PS51078"/>
    </source>
</evidence>
<dbReference type="PANTHER" id="PTHR30136">
    <property type="entry name" value="HELIX-TURN-HELIX TRANSCRIPTIONAL REGULATOR, ICLR FAMILY"/>
    <property type="match status" value="1"/>
</dbReference>
<dbReference type="SUPFAM" id="SSF46785">
    <property type="entry name" value="Winged helix' DNA-binding domain"/>
    <property type="match status" value="1"/>
</dbReference>